<keyword evidence="3" id="KW-1185">Reference proteome</keyword>
<dbReference type="Proteomes" id="UP000033740">
    <property type="component" value="Unassembled WGS sequence"/>
</dbReference>
<accession>A0A0F0LN44</accession>
<dbReference type="RefSeq" id="WP_160299686.1">
    <property type="nucleotide sequence ID" value="NZ_JYIX01000035.1"/>
</dbReference>
<dbReference type="PATRIC" id="fig|582680.6.peg.2197"/>
<sequence>MTTAAESEQQTSADAERPTNGAAPGVLPGGLALFPGLDAADAGLCIDGVCRLPGSKA</sequence>
<reference evidence="2 3" key="1">
    <citation type="submission" date="2015-02" db="EMBL/GenBank/DDBJ databases">
        <title>Draft genome sequences of ten Microbacterium spp. with emphasis on heavy metal contaminated environments.</title>
        <authorList>
            <person name="Corretto E."/>
        </authorList>
    </citation>
    <scope>NUCLEOTIDE SEQUENCE [LARGE SCALE GENOMIC DNA]</scope>
    <source>
        <strain evidence="2 3">ARN176</strain>
    </source>
</reference>
<feature type="compositionally biased region" description="Polar residues" evidence="1">
    <location>
        <begin position="1"/>
        <end position="13"/>
    </location>
</feature>
<dbReference type="AlphaFoldDB" id="A0A0F0LN44"/>
<comment type="caution">
    <text evidence="2">The sequence shown here is derived from an EMBL/GenBank/DDBJ whole genome shotgun (WGS) entry which is preliminary data.</text>
</comment>
<dbReference type="EMBL" id="JYIX01000035">
    <property type="protein sequence ID" value="KJL32956.1"/>
    <property type="molecule type" value="Genomic_DNA"/>
</dbReference>
<evidence type="ECO:0000313" key="3">
    <source>
        <dbReference type="Proteomes" id="UP000033740"/>
    </source>
</evidence>
<proteinExistence type="predicted"/>
<organism evidence="2 3">
    <name type="scientific">Microbacterium azadirachtae</name>
    <dbReference type="NCBI Taxonomy" id="582680"/>
    <lineage>
        <taxon>Bacteria</taxon>
        <taxon>Bacillati</taxon>
        <taxon>Actinomycetota</taxon>
        <taxon>Actinomycetes</taxon>
        <taxon>Micrococcales</taxon>
        <taxon>Microbacteriaceae</taxon>
        <taxon>Microbacterium</taxon>
    </lineage>
</organism>
<evidence type="ECO:0000313" key="2">
    <source>
        <dbReference type="EMBL" id="KJL32956.1"/>
    </source>
</evidence>
<protein>
    <submittedName>
        <fullName evidence="2">Uncharacterized protein</fullName>
    </submittedName>
</protein>
<gene>
    <name evidence="2" type="ORF">RS86_02130</name>
</gene>
<feature type="region of interest" description="Disordered" evidence="1">
    <location>
        <begin position="1"/>
        <end position="28"/>
    </location>
</feature>
<evidence type="ECO:0000256" key="1">
    <source>
        <dbReference type="SAM" id="MobiDB-lite"/>
    </source>
</evidence>
<name>A0A0F0LN44_9MICO</name>